<accession>A0A3A5JVY4</accession>
<dbReference type="InterPro" id="IPR009057">
    <property type="entry name" value="Homeodomain-like_sf"/>
</dbReference>
<sequence>MARAYSLDLRTRVIEAIEAGLSTREAARRFAIGISTSGGNYSRPCQGQESLNLWGYGSH</sequence>
<dbReference type="Pfam" id="PF01710">
    <property type="entry name" value="HTH_Tnp_IS630"/>
    <property type="match status" value="1"/>
</dbReference>
<dbReference type="Proteomes" id="UP000272706">
    <property type="component" value="Unassembled WGS sequence"/>
</dbReference>
<evidence type="ECO:0000313" key="3">
    <source>
        <dbReference type="Proteomes" id="UP000272706"/>
    </source>
</evidence>
<proteinExistence type="predicted"/>
<dbReference type="OrthoDB" id="565387at2"/>
<dbReference type="AlphaFoldDB" id="A0A3A5JVY4"/>
<gene>
    <name evidence="2" type="ORF">D3227_39770</name>
</gene>
<reference evidence="2 3" key="1">
    <citation type="submission" date="2018-09" db="EMBL/GenBank/DDBJ databases">
        <title>Mesorhizobium carmichaelinearum sp. nov. isolated from Carmichaelinea spp. root nodules in New Zealand.</title>
        <authorList>
            <person name="De Meyer S.E."/>
        </authorList>
    </citation>
    <scope>NUCLEOTIDE SEQUENCE [LARGE SCALE GENOMIC DNA]</scope>
    <source>
        <strain evidence="2 3">ICMP19557</strain>
    </source>
</reference>
<organism evidence="2 3">
    <name type="scientific">Mesorhizobium waimense</name>
    <dbReference type="NCBI Taxonomy" id="1300307"/>
    <lineage>
        <taxon>Bacteria</taxon>
        <taxon>Pseudomonadati</taxon>
        <taxon>Pseudomonadota</taxon>
        <taxon>Alphaproteobacteria</taxon>
        <taxon>Hyphomicrobiales</taxon>
        <taxon>Phyllobacteriaceae</taxon>
        <taxon>Mesorhizobium</taxon>
    </lineage>
</organism>
<dbReference type="EMBL" id="QZWZ01000116">
    <property type="protein sequence ID" value="RJT21310.1"/>
    <property type="molecule type" value="Genomic_DNA"/>
</dbReference>
<dbReference type="RefSeq" id="WP_120019405.1">
    <property type="nucleotide sequence ID" value="NZ_QZWZ01000116.1"/>
</dbReference>
<dbReference type="SUPFAM" id="SSF46689">
    <property type="entry name" value="Homeodomain-like"/>
    <property type="match status" value="1"/>
</dbReference>
<dbReference type="InterPro" id="IPR002622">
    <property type="entry name" value="Transposase_14"/>
</dbReference>
<feature type="domain" description="Transposase Synechocystis PCC 6803" evidence="1">
    <location>
        <begin position="4"/>
        <end position="36"/>
    </location>
</feature>
<evidence type="ECO:0000313" key="2">
    <source>
        <dbReference type="EMBL" id="RJT21310.1"/>
    </source>
</evidence>
<evidence type="ECO:0000259" key="1">
    <source>
        <dbReference type="Pfam" id="PF01710"/>
    </source>
</evidence>
<comment type="caution">
    <text evidence="2">The sequence shown here is derived from an EMBL/GenBank/DDBJ whole genome shotgun (WGS) entry which is preliminary data.</text>
</comment>
<keyword evidence="3" id="KW-1185">Reference proteome</keyword>
<protein>
    <recommendedName>
        <fullName evidence="1">Transposase Synechocystis PCC 6803 domain-containing protein</fullName>
    </recommendedName>
</protein>
<name>A0A3A5JVY4_9HYPH</name>